<evidence type="ECO:0000313" key="4">
    <source>
        <dbReference type="Proteomes" id="UP000679992"/>
    </source>
</evidence>
<sequence>MNLTSPYVHYFIYGLLLIVFLGGALYIRALRAERNALRELVYRDPVTGLLNRSGFDDFWEHYRKKENLALLSLDLDGFKEINDTYGHSAGDALLKEVSQGLMQVTNKNQLAFRMGGDEFLFIMKNYDPNQVEIMASLILKKISRPYFIQDRDISVTGSIGISMCEASKADRARLLEEADSAMYRAKRKGKNGYHVFSHTSTNGIMSSDS</sequence>
<dbReference type="PANTHER" id="PTHR46663:SF2">
    <property type="entry name" value="GGDEF DOMAIN-CONTAINING PROTEIN"/>
    <property type="match status" value="1"/>
</dbReference>
<organism evidence="3 4">
    <name type="scientific">Paenibacillus vini</name>
    <dbReference type="NCBI Taxonomy" id="1476024"/>
    <lineage>
        <taxon>Bacteria</taxon>
        <taxon>Bacillati</taxon>
        <taxon>Bacillota</taxon>
        <taxon>Bacilli</taxon>
        <taxon>Bacillales</taxon>
        <taxon>Paenibacillaceae</taxon>
        <taxon>Paenibacillus</taxon>
    </lineage>
</organism>
<feature type="domain" description="GGDEF" evidence="2">
    <location>
        <begin position="66"/>
        <end position="198"/>
    </location>
</feature>
<reference evidence="3 4" key="1">
    <citation type="submission" date="2021-03" db="EMBL/GenBank/DDBJ databases">
        <title>Antimicrobial resistance genes in bacteria isolated from Japanese honey, and their potential for conferring macrolide and lincosamide resistance in the American foulbrood pathogen Paenibacillus larvae.</title>
        <authorList>
            <person name="Okamoto M."/>
            <person name="Kumagai M."/>
            <person name="Kanamori H."/>
            <person name="Takamatsu D."/>
        </authorList>
    </citation>
    <scope>NUCLEOTIDE SEQUENCE [LARGE SCALE GENOMIC DNA]</scope>
    <source>
        <strain evidence="3 4">J42TS3</strain>
    </source>
</reference>
<comment type="caution">
    <text evidence="3">The sequence shown here is derived from an EMBL/GenBank/DDBJ whole genome shotgun (WGS) entry which is preliminary data.</text>
</comment>
<dbReference type="Pfam" id="PF00990">
    <property type="entry name" value="GGDEF"/>
    <property type="match status" value="1"/>
</dbReference>
<dbReference type="InterPro" id="IPR029787">
    <property type="entry name" value="Nucleotide_cyclase"/>
</dbReference>
<dbReference type="InterPro" id="IPR052163">
    <property type="entry name" value="DGC-Regulatory_Protein"/>
</dbReference>
<dbReference type="NCBIfam" id="TIGR00254">
    <property type="entry name" value="GGDEF"/>
    <property type="match status" value="1"/>
</dbReference>
<dbReference type="PANTHER" id="PTHR46663">
    <property type="entry name" value="DIGUANYLATE CYCLASE DGCT-RELATED"/>
    <property type="match status" value="1"/>
</dbReference>
<protein>
    <recommendedName>
        <fullName evidence="2">GGDEF domain-containing protein</fullName>
    </recommendedName>
</protein>
<name>A0ABQ4MBN1_9BACL</name>
<keyword evidence="4" id="KW-1185">Reference proteome</keyword>
<keyword evidence="1" id="KW-0812">Transmembrane</keyword>
<dbReference type="PROSITE" id="PS50887">
    <property type="entry name" value="GGDEF"/>
    <property type="match status" value="1"/>
</dbReference>
<keyword evidence="1" id="KW-0472">Membrane</keyword>
<evidence type="ECO:0000313" key="3">
    <source>
        <dbReference type="EMBL" id="GIP53402.1"/>
    </source>
</evidence>
<keyword evidence="1" id="KW-1133">Transmembrane helix</keyword>
<accession>A0ABQ4MBN1</accession>
<evidence type="ECO:0000256" key="1">
    <source>
        <dbReference type="SAM" id="Phobius"/>
    </source>
</evidence>
<dbReference type="InterPro" id="IPR000160">
    <property type="entry name" value="GGDEF_dom"/>
</dbReference>
<proteinExistence type="predicted"/>
<dbReference type="EMBL" id="BOSL01000006">
    <property type="protein sequence ID" value="GIP53402.1"/>
    <property type="molecule type" value="Genomic_DNA"/>
</dbReference>
<dbReference type="Gene3D" id="3.30.70.270">
    <property type="match status" value="1"/>
</dbReference>
<dbReference type="SUPFAM" id="SSF55073">
    <property type="entry name" value="Nucleotide cyclase"/>
    <property type="match status" value="1"/>
</dbReference>
<dbReference type="RefSeq" id="WP_213654966.1">
    <property type="nucleotide sequence ID" value="NZ_BOSL01000006.1"/>
</dbReference>
<dbReference type="Proteomes" id="UP000679992">
    <property type="component" value="Unassembled WGS sequence"/>
</dbReference>
<dbReference type="SMART" id="SM00267">
    <property type="entry name" value="GGDEF"/>
    <property type="match status" value="1"/>
</dbReference>
<feature type="transmembrane region" description="Helical" evidence="1">
    <location>
        <begin position="6"/>
        <end position="27"/>
    </location>
</feature>
<dbReference type="CDD" id="cd01949">
    <property type="entry name" value="GGDEF"/>
    <property type="match status" value="1"/>
</dbReference>
<dbReference type="InterPro" id="IPR043128">
    <property type="entry name" value="Rev_trsase/Diguanyl_cyclase"/>
</dbReference>
<gene>
    <name evidence="3" type="ORF">J42TS3_24370</name>
</gene>
<evidence type="ECO:0000259" key="2">
    <source>
        <dbReference type="PROSITE" id="PS50887"/>
    </source>
</evidence>